<keyword evidence="2" id="KW-0732">Signal</keyword>
<sequence>MKLSAATVVSVLLVATSLTAITDCAPSATLDTAGDRRPSYTVETAWVYVLYQSTVKLNSQADQARPSLPLVSGNHSGVNPRHRPKCLSPGRA</sequence>
<feature type="chain" id="PRO_5044873932" description="Secreted protein" evidence="2">
    <location>
        <begin position="25"/>
        <end position="92"/>
    </location>
</feature>
<evidence type="ECO:0000313" key="3">
    <source>
        <dbReference type="EMBL" id="KAK7507522.1"/>
    </source>
</evidence>
<proteinExistence type="predicted"/>
<accession>A0ABD0M830</accession>
<feature type="signal peptide" evidence="2">
    <location>
        <begin position="1"/>
        <end position="24"/>
    </location>
</feature>
<dbReference type="AlphaFoldDB" id="A0ABD0M830"/>
<feature type="region of interest" description="Disordered" evidence="1">
    <location>
        <begin position="62"/>
        <end position="92"/>
    </location>
</feature>
<dbReference type="Proteomes" id="UP001519460">
    <property type="component" value="Unassembled WGS sequence"/>
</dbReference>
<evidence type="ECO:0000313" key="4">
    <source>
        <dbReference type="Proteomes" id="UP001519460"/>
    </source>
</evidence>
<protein>
    <recommendedName>
        <fullName evidence="5">Secreted protein</fullName>
    </recommendedName>
</protein>
<comment type="caution">
    <text evidence="3">The sequence shown here is derived from an EMBL/GenBank/DDBJ whole genome shotgun (WGS) entry which is preliminary data.</text>
</comment>
<name>A0ABD0M830_9CAEN</name>
<evidence type="ECO:0008006" key="5">
    <source>
        <dbReference type="Google" id="ProtNLM"/>
    </source>
</evidence>
<evidence type="ECO:0000256" key="1">
    <source>
        <dbReference type="SAM" id="MobiDB-lite"/>
    </source>
</evidence>
<gene>
    <name evidence="3" type="ORF">BaRGS_00001457</name>
</gene>
<evidence type="ECO:0000256" key="2">
    <source>
        <dbReference type="SAM" id="SignalP"/>
    </source>
</evidence>
<organism evidence="3 4">
    <name type="scientific">Batillaria attramentaria</name>
    <dbReference type="NCBI Taxonomy" id="370345"/>
    <lineage>
        <taxon>Eukaryota</taxon>
        <taxon>Metazoa</taxon>
        <taxon>Spiralia</taxon>
        <taxon>Lophotrochozoa</taxon>
        <taxon>Mollusca</taxon>
        <taxon>Gastropoda</taxon>
        <taxon>Caenogastropoda</taxon>
        <taxon>Sorbeoconcha</taxon>
        <taxon>Cerithioidea</taxon>
        <taxon>Batillariidae</taxon>
        <taxon>Batillaria</taxon>
    </lineage>
</organism>
<dbReference type="EMBL" id="JACVVK020000004">
    <property type="protein sequence ID" value="KAK7507522.1"/>
    <property type="molecule type" value="Genomic_DNA"/>
</dbReference>
<reference evidence="3 4" key="1">
    <citation type="journal article" date="2023" name="Sci. Data">
        <title>Genome assembly of the Korean intertidal mud-creeper Batillaria attramentaria.</title>
        <authorList>
            <person name="Patra A.K."/>
            <person name="Ho P.T."/>
            <person name="Jun S."/>
            <person name="Lee S.J."/>
            <person name="Kim Y."/>
            <person name="Won Y.J."/>
        </authorList>
    </citation>
    <scope>NUCLEOTIDE SEQUENCE [LARGE SCALE GENOMIC DNA]</scope>
    <source>
        <strain evidence="3">Wonlab-2016</strain>
    </source>
</reference>
<keyword evidence="4" id="KW-1185">Reference proteome</keyword>